<dbReference type="EMBL" id="KZ613491">
    <property type="protein sequence ID" value="PMD19140.1"/>
    <property type="molecule type" value="Genomic_DNA"/>
</dbReference>
<keyword evidence="2" id="KW-0472">Membrane</keyword>
<accession>A0A2J6PYM1</accession>
<dbReference type="Proteomes" id="UP000235672">
    <property type="component" value="Unassembled WGS sequence"/>
</dbReference>
<feature type="region of interest" description="Disordered" evidence="1">
    <location>
        <begin position="1"/>
        <end position="27"/>
    </location>
</feature>
<reference evidence="3 4" key="1">
    <citation type="submission" date="2016-05" db="EMBL/GenBank/DDBJ databases">
        <title>A degradative enzymes factory behind the ericoid mycorrhizal symbiosis.</title>
        <authorList>
            <consortium name="DOE Joint Genome Institute"/>
            <person name="Martino E."/>
            <person name="Morin E."/>
            <person name="Grelet G."/>
            <person name="Kuo A."/>
            <person name="Kohler A."/>
            <person name="Daghino S."/>
            <person name="Barry K."/>
            <person name="Choi C."/>
            <person name="Cichocki N."/>
            <person name="Clum A."/>
            <person name="Copeland A."/>
            <person name="Hainaut M."/>
            <person name="Haridas S."/>
            <person name="Labutti K."/>
            <person name="Lindquist E."/>
            <person name="Lipzen A."/>
            <person name="Khouja H.-R."/>
            <person name="Murat C."/>
            <person name="Ohm R."/>
            <person name="Olson A."/>
            <person name="Spatafora J."/>
            <person name="Veneault-Fourrey C."/>
            <person name="Henrissat B."/>
            <person name="Grigoriev I."/>
            <person name="Martin F."/>
            <person name="Perotto S."/>
        </authorList>
    </citation>
    <scope>NUCLEOTIDE SEQUENCE [LARGE SCALE GENOMIC DNA]</scope>
    <source>
        <strain evidence="3 4">UAMH 7357</strain>
    </source>
</reference>
<keyword evidence="2" id="KW-0812">Transmembrane</keyword>
<sequence length="240" mass="25942">MGPAPFSVAYQTGPNSHQQVSSSPRPSLVTNITSDFQNAPLQRCAYSTGSRASDAAAAAVSAAVSAARSESGNAQNGDSSRYGKFWVDSFAAGGTTSLTPSSGNAGTMYSGFYSSFQRQTSSATSSILQQTTRTVSSNGPAQFSYVGYTSSRSTTPLSGAFPSSSAIGVFLYSFVHKLTDLPGVFLYFFVWRHKDLSGIFLYYFIWLFEVLLGVFLYFIICILKDLSRFSRPNFFHGHLL</sequence>
<feature type="compositionally biased region" description="Polar residues" evidence="1">
    <location>
        <begin position="9"/>
        <end position="27"/>
    </location>
</feature>
<organism evidence="3 4">
    <name type="scientific">Hyaloscypha hepaticicola</name>
    <dbReference type="NCBI Taxonomy" id="2082293"/>
    <lineage>
        <taxon>Eukaryota</taxon>
        <taxon>Fungi</taxon>
        <taxon>Dikarya</taxon>
        <taxon>Ascomycota</taxon>
        <taxon>Pezizomycotina</taxon>
        <taxon>Leotiomycetes</taxon>
        <taxon>Helotiales</taxon>
        <taxon>Hyaloscyphaceae</taxon>
        <taxon>Hyaloscypha</taxon>
    </lineage>
</organism>
<feature type="transmembrane region" description="Helical" evidence="2">
    <location>
        <begin position="199"/>
        <end position="223"/>
    </location>
</feature>
<evidence type="ECO:0000313" key="4">
    <source>
        <dbReference type="Proteomes" id="UP000235672"/>
    </source>
</evidence>
<keyword evidence="2" id="KW-1133">Transmembrane helix</keyword>
<dbReference type="AlphaFoldDB" id="A0A2J6PYM1"/>
<keyword evidence="4" id="KW-1185">Reference proteome</keyword>
<name>A0A2J6PYM1_9HELO</name>
<gene>
    <name evidence="3" type="ORF">NA56DRAFT_706193</name>
</gene>
<protein>
    <submittedName>
        <fullName evidence="3">Uncharacterized protein</fullName>
    </submittedName>
</protein>
<evidence type="ECO:0000313" key="3">
    <source>
        <dbReference type="EMBL" id="PMD19140.1"/>
    </source>
</evidence>
<evidence type="ECO:0000256" key="1">
    <source>
        <dbReference type="SAM" id="MobiDB-lite"/>
    </source>
</evidence>
<evidence type="ECO:0000256" key="2">
    <source>
        <dbReference type="SAM" id="Phobius"/>
    </source>
</evidence>
<proteinExistence type="predicted"/>